<dbReference type="InterPro" id="IPR005855">
    <property type="entry name" value="GFAT"/>
</dbReference>
<dbReference type="GO" id="GO:0006002">
    <property type="term" value="P:fructose 6-phosphate metabolic process"/>
    <property type="evidence" value="ECO:0007669"/>
    <property type="project" value="TreeGrafter"/>
</dbReference>
<evidence type="ECO:0000259" key="8">
    <source>
        <dbReference type="PROSITE" id="PS51464"/>
    </source>
</evidence>
<feature type="domain" description="SIS" evidence="8">
    <location>
        <begin position="453"/>
        <end position="591"/>
    </location>
</feature>
<accession>A0A3G4ZWL6</accession>
<dbReference type="NCBIfam" id="NF001484">
    <property type="entry name" value="PRK00331.1"/>
    <property type="match status" value="1"/>
</dbReference>
<evidence type="ECO:0000256" key="5">
    <source>
        <dbReference type="ARBA" id="ARBA00022737"/>
    </source>
</evidence>
<dbReference type="InterPro" id="IPR017932">
    <property type="entry name" value="GATase_2_dom"/>
</dbReference>
<keyword evidence="3 9" id="KW-0032">Aminotransferase</keyword>
<keyword evidence="6" id="KW-0315">Glutamine amidotransferase</keyword>
<dbReference type="InterPro" id="IPR035490">
    <property type="entry name" value="GlmS/FrlB_SIS"/>
</dbReference>
<evidence type="ECO:0000256" key="3">
    <source>
        <dbReference type="ARBA" id="ARBA00022576"/>
    </source>
</evidence>
<evidence type="ECO:0000259" key="7">
    <source>
        <dbReference type="PROSITE" id="PS51278"/>
    </source>
</evidence>
<dbReference type="InterPro" id="IPR046348">
    <property type="entry name" value="SIS_dom_sf"/>
</dbReference>
<dbReference type="InterPro" id="IPR029055">
    <property type="entry name" value="Ntn_hydrolases_N"/>
</dbReference>
<keyword evidence="5" id="KW-0677">Repeat</keyword>
<name>A0A3G4ZWL6_9VIRU</name>
<evidence type="ECO:0000256" key="4">
    <source>
        <dbReference type="ARBA" id="ARBA00022679"/>
    </source>
</evidence>
<dbReference type="PANTHER" id="PTHR10937:SF0">
    <property type="entry name" value="GLUTAMINE--FRUCTOSE-6-PHOSPHATE TRANSAMINASE (ISOMERIZING)"/>
    <property type="match status" value="1"/>
</dbReference>
<dbReference type="Pfam" id="PF01380">
    <property type="entry name" value="SIS"/>
    <property type="match status" value="2"/>
</dbReference>
<dbReference type="GO" id="GO:0006487">
    <property type="term" value="P:protein N-linked glycosylation"/>
    <property type="evidence" value="ECO:0007669"/>
    <property type="project" value="TreeGrafter"/>
</dbReference>
<dbReference type="GO" id="GO:0006047">
    <property type="term" value="P:UDP-N-acetylglucosamine metabolic process"/>
    <property type="evidence" value="ECO:0007669"/>
    <property type="project" value="TreeGrafter"/>
</dbReference>
<evidence type="ECO:0000313" key="9">
    <source>
        <dbReference type="EMBL" id="AYV78744.1"/>
    </source>
</evidence>
<dbReference type="NCBIfam" id="TIGR01135">
    <property type="entry name" value="glmS"/>
    <property type="match status" value="1"/>
</dbReference>
<dbReference type="SUPFAM" id="SSF56235">
    <property type="entry name" value="N-terminal nucleophile aminohydrolases (Ntn hydrolases)"/>
    <property type="match status" value="1"/>
</dbReference>
<dbReference type="InterPro" id="IPR035466">
    <property type="entry name" value="GlmS/AgaS_SIS"/>
</dbReference>
<keyword evidence="4 9" id="KW-0808">Transferase</keyword>
<dbReference type="Gene3D" id="3.60.20.10">
    <property type="entry name" value="Glutamine Phosphoribosylpyrophosphate, subunit 1, domain 1"/>
    <property type="match status" value="1"/>
</dbReference>
<dbReference type="CDD" id="cd05009">
    <property type="entry name" value="SIS_GlmS_GlmD_2"/>
    <property type="match status" value="1"/>
</dbReference>
<dbReference type="PANTHER" id="PTHR10937">
    <property type="entry name" value="GLUCOSAMINE--FRUCTOSE-6-PHOSPHATE AMINOTRANSFERASE, ISOMERIZING"/>
    <property type="match status" value="1"/>
</dbReference>
<feature type="domain" description="Glutamine amidotransferase type-2" evidence="7">
    <location>
        <begin position="2"/>
        <end position="223"/>
    </location>
</feature>
<dbReference type="EC" id="2.6.1.16" evidence="2"/>
<dbReference type="Gene3D" id="3.40.50.10490">
    <property type="entry name" value="Glucose-6-phosphate isomerase like protein, domain 1"/>
    <property type="match status" value="2"/>
</dbReference>
<organism evidence="9">
    <name type="scientific">Edafosvirus sp</name>
    <dbReference type="NCBI Taxonomy" id="2487765"/>
    <lineage>
        <taxon>Viruses</taxon>
        <taxon>Varidnaviria</taxon>
        <taxon>Bamfordvirae</taxon>
        <taxon>Nucleocytoviricota</taxon>
        <taxon>Megaviricetes</taxon>
        <taxon>Imitervirales</taxon>
        <taxon>Mimiviridae</taxon>
        <taxon>Klosneuvirinae</taxon>
    </lineage>
</organism>
<dbReference type="PROSITE" id="PS51278">
    <property type="entry name" value="GATASE_TYPE_2"/>
    <property type="match status" value="1"/>
</dbReference>
<evidence type="ECO:0000256" key="6">
    <source>
        <dbReference type="ARBA" id="ARBA00022962"/>
    </source>
</evidence>
<comment type="catalytic activity">
    <reaction evidence="1">
        <text>D-fructose 6-phosphate + L-glutamine = D-glucosamine 6-phosphate + L-glutamate</text>
        <dbReference type="Rhea" id="RHEA:13237"/>
        <dbReference type="ChEBI" id="CHEBI:29985"/>
        <dbReference type="ChEBI" id="CHEBI:58359"/>
        <dbReference type="ChEBI" id="CHEBI:58725"/>
        <dbReference type="ChEBI" id="CHEBI:61527"/>
        <dbReference type="EC" id="2.6.1.16"/>
    </reaction>
</comment>
<dbReference type="GO" id="GO:0004360">
    <property type="term" value="F:glutamine-fructose-6-phosphate transaminase (isomerizing) activity"/>
    <property type="evidence" value="ECO:0007669"/>
    <property type="project" value="UniProtKB-EC"/>
</dbReference>
<dbReference type="SUPFAM" id="SSF53697">
    <property type="entry name" value="SIS domain"/>
    <property type="match status" value="1"/>
</dbReference>
<protein>
    <recommendedName>
        <fullName evidence="2">glutamine--fructose-6-phosphate transaminase (isomerizing)</fullName>
        <ecNumber evidence="2">2.6.1.16</ecNumber>
    </recommendedName>
</protein>
<evidence type="ECO:0000256" key="2">
    <source>
        <dbReference type="ARBA" id="ARBA00012916"/>
    </source>
</evidence>
<sequence>MCGIIGYLGSNAQIDLCINGLKMLLNRGYDSVGCASIKNNNIICHKYASDKDCNSIDKLIAVKNEFMDTTLNILHCRWATNGAKTIVNAHPHIDMNNLFALVHNGIIDNCDELRNDLISEGYKFNSQTDTEVIVNLISYNYAQMNNVENAIKTSMDKLKGTYALAIIYKNNPDTLYCVKKISPLLIGISSDFVIVASEISGFYNSVHEYISLNDDELCIINCSNKNNKIKIISKFEYKRIKLDNQKYYLSPKPFDHWTIKEIYDQPELIKNTLINSFCVKELDNYKESLSDIDNIILLGCGTSYHACMQGAYFFKKYCYFNTVQSFDGAEFTHKDIPRNGKTVAIFISQSGETRDLFRCIEYCKNLFTIGMINVPNSQIGKLMNCCINLNAGREVGVASTKSFTAQILNLMILSIWFAQHKVEVEANVMGDIANLSNDVEKILNMDRNIIKDIAHYLLNQSTLFILGKGQSTNYAYEGALKIKEITGLHAEAYNSSALKHGSYSLINGGTPIILIILDDENYVHNNNIAEEILARYGYIISITDQPLIKNKYSKNILIPKNKNFGGLLAVIVMQLIAYELAILKNMNPDYPKNLAKCVTVE</sequence>
<dbReference type="CDD" id="cd05008">
    <property type="entry name" value="SIS_GlmS_GlmD_1"/>
    <property type="match status" value="1"/>
</dbReference>
<evidence type="ECO:0000256" key="1">
    <source>
        <dbReference type="ARBA" id="ARBA00001031"/>
    </source>
</evidence>
<dbReference type="GO" id="GO:0097367">
    <property type="term" value="F:carbohydrate derivative binding"/>
    <property type="evidence" value="ECO:0007669"/>
    <property type="project" value="InterPro"/>
</dbReference>
<gene>
    <name evidence="9" type="ORF">Edafosvirus29_8</name>
</gene>
<proteinExistence type="predicted"/>
<feature type="domain" description="SIS" evidence="8">
    <location>
        <begin position="285"/>
        <end position="423"/>
    </location>
</feature>
<dbReference type="InterPro" id="IPR001347">
    <property type="entry name" value="SIS_dom"/>
</dbReference>
<dbReference type="Pfam" id="PF13522">
    <property type="entry name" value="GATase_6"/>
    <property type="match status" value="1"/>
</dbReference>
<dbReference type="PROSITE" id="PS51464">
    <property type="entry name" value="SIS"/>
    <property type="match status" value="2"/>
</dbReference>
<reference evidence="9" key="1">
    <citation type="submission" date="2018-10" db="EMBL/GenBank/DDBJ databases">
        <title>Hidden diversity of soil giant viruses.</title>
        <authorList>
            <person name="Schulz F."/>
            <person name="Alteio L."/>
            <person name="Goudeau D."/>
            <person name="Ryan E.M."/>
            <person name="Malmstrom R.R."/>
            <person name="Blanchard J."/>
            <person name="Woyke T."/>
        </authorList>
    </citation>
    <scope>NUCLEOTIDE SEQUENCE</scope>
    <source>
        <strain evidence="9">EDV1</strain>
    </source>
</reference>
<dbReference type="EMBL" id="MK072094">
    <property type="protein sequence ID" value="AYV78744.1"/>
    <property type="molecule type" value="Genomic_DNA"/>
</dbReference>